<dbReference type="KEGG" id="emt:CPZ25_000485"/>
<feature type="transmembrane region" description="Helical" evidence="1">
    <location>
        <begin position="173"/>
        <end position="194"/>
    </location>
</feature>
<keyword evidence="1" id="KW-0472">Membrane</keyword>
<name>A0A4P9C5C7_EUBML</name>
<feature type="transmembrane region" description="Helical" evidence="1">
    <location>
        <begin position="53"/>
        <end position="77"/>
    </location>
</feature>
<organism evidence="2 3">
    <name type="scientific">Eubacterium maltosivorans</name>
    <dbReference type="NCBI Taxonomy" id="2041044"/>
    <lineage>
        <taxon>Bacteria</taxon>
        <taxon>Bacillati</taxon>
        <taxon>Bacillota</taxon>
        <taxon>Clostridia</taxon>
        <taxon>Eubacteriales</taxon>
        <taxon>Eubacteriaceae</taxon>
        <taxon>Eubacterium</taxon>
    </lineage>
</organism>
<keyword evidence="1" id="KW-1133">Transmembrane helix</keyword>
<dbReference type="PANTHER" id="PTHR37305">
    <property type="entry name" value="INTEGRAL MEMBRANE PROTEIN-RELATED"/>
    <property type="match status" value="1"/>
</dbReference>
<keyword evidence="3" id="KW-1185">Reference proteome</keyword>
<dbReference type="EMBL" id="CP029487">
    <property type="protein sequence ID" value="QCT69841.1"/>
    <property type="molecule type" value="Genomic_DNA"/>
</dbReference>
<feature type="transmembrane region" description="Helical" evidence="1">
    <location>
        <begin position="142"/>
        <end position="167"/>
    </location>
</feature>
<evidence type="ECO:0000256" key="1">
    <source>
        <dbReference type="SAM" id="Phobius"/>
    </source>
</evidence>
<dbReference type="PANTHER" id="PTHR37305:SF1">
    <property type="entry name" value="MEMBRANE PROTEIN"/>
    <property type="match status" value="1"/>
</dbReference>
<dbReference type="RefSeq" id="WP_074616235.1">
    <property type="nucleotide sequence ID" value="NZ_CABJDW020000004.1"/>
</dbReference>
<feature type="transmembrane region" description="Helical" evidence="1">
    <location>
        <begin position="104"/>
        <end position="130"/>
    </location>
</feature>
<dbReference type="AlphaFoldDB" id="A0A4P9C5C7"/>
<dbReference type="Pfam" id="PF12730">
    <property type="entry name" value="ABC2_membrane_4"/>
    <property type="match status" value="1"/>
</dbReference>
<feature type="transmembrane region" description="Helical" evidence="1">
    <location>
        <begin position="22"/>
        <end position="41"/>
    </location>
</feature>
<gene>
    <name evidence="2" type="ORF">CPZ25_000485</name>
</gene>
<sequence>MLNYIKAECFKTFNRVYTRNTLLIFALLAALVNVVFFMAFRSNPADSQELIRTSLSVIVPMLLIMVYMVLIMIDIVFSEEYKYKTFKNTLSFGFTRTQVYFGKLAVSIIVTAVISLITLFVYLATLFLLLGFPEDMNLIGLVFNRIAAAIPLYIGALCLCNACAFIIPNSTAFSFVYMGFLIVPYLLFYALTLLNPAFMPLFSTALVTPFYTAIMGLDISVANMGNMMAVGFKVESIDSIANAALLPATSVAYCLILGLAYAVIATLIGLAVYRRREIR</sequence>
<reference evidence="2 3" key="1">
    <citation type="submission" date="2018-05" db="EMBL/GenBank/DDBJ databases">
        <title>Genome comparison of Eubacterium sp.</title>
        <authorList>
            <person name="Feng Y."/>
            <person name="Sanchez-Andrea I."/>
            <person name="Stams A.J.M."/>
            <person name="De Vos W.M."/>
        </authorList>
    </citation>
    <scope>NUCLEOTIDE SEQUENCE [LARGE SCALE GENOMIC DNA]</scope>
    <source>
        <strain evidence="2 3">YI</strain>
    </source>
</reference>
<feature type="transmembrane region" description="Helical" evidence="1">
    <location>
        <begin position="250"/>
        <end position="273"/>
    </location>
</feature>
<protein>
    <submittedName>
        <fullName evidence="2">Uncharacterized protein</fullName>
    </submittedName>
</protein>
<keyword evidence="1" id="KW-0812">Transmembrane</keyword>
<evidence type="ECO:0000313" key="2">
    <source>
        <dbReference type="EMBL" id="QCT69841.1"/>
    </source>
</evidence>
<proteinExistence type="predicted"/>
<evidence type="ECO:0000313" key="3">
    <source>
        <dbReference type="Proteomes" id="UP000218387"/>
    </source>
</evidence>
<accession>A0A4P9C5C7</accession>
<dbReference type="Proteomes" id="UP000218387">
    <property type="component" value="Chromosome"/>
</dbReference>